<feature type="transmembrane region" description="Helical" evidence="8">
    <location>
        <begin position="977"/>
        <end position="995"/>
    </location>
</feature>
<dbReference type="Proteomes" id="UP001235712">
    <property type="component" value="Unassembled WGS sequence"/>
</dbReference>
<reference evidence="10 11" key="1">
    <citation type="submission" date="2023-07" db="EMBL/GenBank/DDBJ databases">
        <title>Sequencing the genomes of 1000 actinobacteria strains.</title>
        <authorList>
            <person name="Klenk H.-P."/>
        </authorList>
    </citation>
    <scope>NUCLEOTIDE SEQUENCE [LARGE SCALE GENOMIC DNA]</scope>
    <source>
        <strain evidence="10 11">DSM 44388</strain>
    </source>
</reference>
<evidence type="ECO:0000256" key="2">
    <source>
        <dbReference type="ARBA" id="ARBA00007400"/>
    </source>
</evidence>
<feature type="compositionally biased region" description="Basic and acidic residues" evidence="7">
    <location>
        <begin position="408"/>
        <end position="425"/>
    </location>
</feature>
<feature type="compositionally biased region" description="Basic and acidic residues" evidence="7">
    <location>
        <begin position="646"/>
        <end position="690"/>
    </location>
</feature>
<feature type="compositionally biased region" description="Basic and acidic residues" evidence="7">
    <location>
        <begin position="735"/>
        <end position="750"/>
    </location>
</feature>
<keyword evidence="3" id="KW-1003">Cell membrane</keyword>
<evidence type="ECO:0000256" key="4">
    <source>
        <dbReference type="ARBA" id="ARBA00022692"/>
    </source>
</evidence>
<accession>A0ABT9NXD6</accession>
<evidence type="ECO:0000256" key="3">
    <source>
        <dbReference type="ARBA" id="ARBA00022475"/>
    </source>
</evidence>
<keyword evidence="4 8" id="KW-0812">Transmembrane</keyword>
<protein>
    <submittedName>
        <fullName evidence="10">Membrane protein YcfT</fullName>
    </submittedName>
</protein>
<feature type="compositionally biased region" description="Basic and acidic residues" evidence="7">
    <location>
        <begin position="620"/>
        <end position="639"/>
    </location>
</feature>
<evidence type="ECO:0000313" key="10">
    <source>
        <dbReference type="EMBL" id="MDP9824804.1"/>
    </source>
</evidence>
<feature type="compositionally biased region" description="Low complexity" evidence="7">
    <location>
        <begin position="181"/>
        <end position="193"/>
    </location>
</feature>
<dbReference type="PANTHER" id="PTHR40074:SF4">
    <property type="entry name" value="INNER MEMBRANE PROTEIN YCFT"/>
    <property type="match status" value="1"/>
</dbReference>
<feature type="compositionally biased region" description="Gly residues" evidence="7">
    <location>
        <begin position="322"/>
        <end position="339"/>
    </location>
</feature>
<feature type="compositionally biased region" description="Basic and acidic residues" evidence="7">
    <location>
        <begin position="40"/>
        <end position="50"/>
    </location>
</feature>
<feature type="compositionally biased region" description="Low complexity" evidence="7">
    <location>
        <begin position="290"/>
        <end position="307"/>
    </location>
</feature>
<sequence>MADLQEPRPVPSRRSGRRAAPAAPSATPPGDFPAGAHEPLPGHRRAEGHRAPAITAPNGMPVLDALRDRRQRTGEMYLQRDDATPAAADHRPLNTYLPEFSQTPETPSRAPEAEPQQFRSRAERRRAEGRRAAQVHQASPVGRGPEGMAGAGGRVGAPEPGGPRQARGDAGADGRVGGPGRTAARPPAETPANAEERPWWEGRAAGSPHDRPGSAAPSGGSGSGAAAPTAGAGGEPGLDALSGGRTRPGGEVARRPLMPFGPGDVESGKQPAPGPRTSAPKRPGFDPARLAAAGTPTPDAGFAAAAGLRRRPQDAAPALGGANPGGRAPGGTNPGGAVAGGAALDDVDLRGTVPGEAVPGEAGPGGVAVGGANRRGLVPGKAVPGGAAGGALARQEGGPVVRPSGGREAGEPDGARDRLPERDFRGGAAGYRVEASVRSPHRGTAVPSVSEIASRMPAPDFGVSARRPEPETDHEIDDRAHAHDATPDFDARDGNVANGHDAETKRDPGREPRFGRASREQGREQGRGAAPVARRHPVPTTPPGFQSVQHAGAGLGDPQAFWTQDLPVPGRGPSRPGNRDGAGRLGGNEGQDRYGRQDRPARQGAYGDQDEDDQDGYQDAYREEDGQDGYRDEGDQDGYRDEDDQDGYRDEGDQDGYRDEGDQDGYRDEGDQDGYRDEGDQDAYRARDAYQDGYQGHDGYREHDDRHHHAAGPFDEGDLRLKSPRQLTAEAFNRQQREERAREQRARDDSDAMWLTQLSRPVTPENLFRPHQPPADQNRYAPAQYAPDRTPDRALDRAHDRAPDRTPGRQHPGDHPDPRHPGNQWQRAQARPPRPSSAPHQAPDGHGHPSNPPARPRLAWIDTARGLAISLVVFIHASQWMQESTISTPLWNDINEIVSTLRMPLFFMCAGLLATKWLYQSWADLLSKKVFFLGWVYLLWQVVGSFQAVVASTVTGDDLSPMRMALSLALTPARPRFELWFIWALAIFFVVARLCSRFPLAPQLAIGALLGGVAFSHLVPEVNLGWNGVPKYYLFFLIGCYYRPLLLALAARVTRQLAIGAIVGWLVLASVAYFTGVLYLPLVGVVVRILGLVTGIGLAVLLQDVKLFAYLGSRTLPIYLAHTPILVVMVAVLDPVASSGAVQAVKWILPFVLTVPAIWLALKVNEGLMKTPARMLYEPPQNLTDLVRDTVGGRPRGAQPMPKDMVPGLTRQPFDRQLENVLM</sequence>
<feature type="compositionally biased region" description="Low complexity" evidence="7">
    <location>
        <begin position="156"/>
        <end position="165"/>
    </location>
</feature>
<feature type="transmembrane region" description="Helical" evidence="8">
    <location>
        <begin position="1114"/>
        <end position="1132"/>
    </location>
</feature>
<evidence type="ECO:0000259" key="9">
    <source>
        <dbReference type="Pfam" id="PF01757"/>
    </source>
</evidence>
<comment type="subcellular location">
    <subcellularLocation>
        <location evidence="1">Cell membrane</location>
        <topology evidence="1">Multi-pass membrane protein</topology>
    </subcellularLocation>
</comment>
<keyword evidence="11" id="KW-1185">Reference proteome</keyword>
<dbReference type="InterPro" id="IPR002656">
    <property type="entry name" value="Acyl_transf_3_dom"/>
</dbReference>
<feature type="compositionally biased region" description="Low complexity" evidence="7">
    <location>
        <begin position="826"/>
        <end position="842"/>
    </location>
</feature>
<feature type="compositionally biased region" description="Low complexity" evidence="7">
    <location>
        <begin position="370"/>
        <end position="393"/>
    </location>
</feature>
<feature type="compositionally biased region" description="Basic and acidic residues" evidence="7">
    <location>
        <begin position="466"/>
        <end position="493"/>
    </location>
</feature>
<evidence type="ECO:0000256" key="7">
    <source>
        <dbReference type="SAM" id="MobiDB-lite"/>
    </source>
</evidence>
<keyword evidence="5 8" id="KW-1133">Transmembrane helix</keyword>
<feature type="compositionally biased region" description="Basic and acidic residues" evidence="7">
    <location>
        <begin position="789"/>
        <end position="820"/>
    </location>
</feature>
<feature type="compositionally biased region" description="Basic and acidic residues" evidence="7">
    <location>
        <begin position="698"/>
        <end position="707"/>
    </location>
</feature>
<feature type="transmembrane region" description="Helical" evidence="8">
    <location>
        <begin position="1144"/>
        <end position="1162"/>
    </location>
</feature>
<evidence type="ECO:0000256" key="1">
    <source>
        <dbReference type="ARBA" id="ARBA00004651"/>
    </source>
</evidence>
<proteinExistence type="inferred from homology"/>
<evidence type="ECO:0000256" key="6">
    <source>
        <dbReference type="ARBA" id="ARBA00023136"/>
    </source>
</evidence>
<feature type="transmembrane region" description="Helical" evidence="8">
    <location>
        <begin position="1032"/>
        <end position="1050"/>
    </location>
</feature>
<comment type="caution">
    <text evidence="10">The sequence shown here is derived from an EMBL/GenBank/DDBJ whole genome shotgun (WGS) entry which is preliminary data.</text>
</comment>
<feature type="transmembrane region" description="Helical" evidence="8">
    <location>
        <begin position="931"/>
        <end position="954"/>
    </location>
</feature>
<comment type="similarity">
    <text evidence="2">Belongs to the acyltransferase 3 family.</text>
</comment>
<gene>
    <name evidence="10" type="ORF">J2S57_000553</name>
</gene>
<evidence type="ECO:0000256" key="5">
    <source>
        <dbReference type="ARBA" id="ARBA00022989"/>
    </source>
</evidence>
<name>A0ABT9NXD6_9ACTN</name>
<evidence type="ECO:0000313" key="11">
    <source>
        <dbReference type="Proteomes" id="UP001235712"/>
    </source>
</evidence>
<dbReference type="EMBL" id="JAUSQZ010000001">
    <property type="protein sequence ID" value="MDP9824804.1"/>
    <property type="molecule type" value="Genomic_DNA"/>
</dbReference>
<keyword evidence="6 8" id="KW-0472">Membrane</keyword>
<dbReference type="Pfam" id="PF01757">
    <property type="entry name" value="Acyl_transf_3"/>
    <property type="match status" value="1"/>
</dbReference>
<feature type="transmembrane region" description="Helical" evidence="8">
    <location>
        <begin position="1082"/>
        <end position="1102"/>
    </location>
</feature>
<dbReference type="RefSeq" id="WP_307237930.1">
    <property type="nucleotide sequence ID" value="NZ_JAUSQZ010000001.1"/>
</dbReference>
<feature type="compositionally biased region" description="Basic and acidic residues" evidence="7">
    <location>
        <begin position="590"/>
        <end position="601"/>
    </location>
</feature>
<dbReference type="PANTHER" id="PTHR40074">
    <property type="entry name" value="O-ACETYLTRANSFERASE WECH"/>
    <property type="match status" value="1"/>
</dbReference>
<feature type="transmembrane region" description="Helical" evidence="8">
    <location>
        <begin position="1057"/>
        <end position="1076"/>
    </location>
</feature>
<feature type="region of interest" description="Disordered" evidence="7">
    <location>
        <begin position="1"/>
        <end position="857"/>
    </location>
</feature>
<feature type="domain" description="Acyltransferase 3" evidence="9">
    <location>
        <begin position="859"/>
        <end position="1160"/>
    </location>
</feature>
<feature type="compositionally biased region" description="Low complexity" evidence="7">
    <location>
        <begin position="213"/>
        <end position="230"/>
    </location>
</feature>
<organism evidence="10 11">
    <name type="scientific">Kineosporia succinea</name>
    <dbReference type="NCBI Taxonomy" id="84632"/>
    <lineage>
        <taxon>Bacteria</taxon>
        <taxon>Bacillati</taxon>
        <taxon>Actinomycetota</taxon>
        <taxon>Actinomycetes</taxon>
        <taxon>Kineosporiales</taxon>
        <taxon>Kineosporiaceae</taxon>
        <taxon>Kineosporia</taxon>
    </lineage>
</organism>
<feature type="compositionally biased region" description="Basic and acidic residues" evidence="7">
    <location>
        <begin position="65"/>
        <end position="92"/>
    </location>
</feature>
<feature type="compositionally biased region" description="Basic and acidic residues" evidence="7">
    <location>
        <begin position="500"/>
        <end position="526"/>
    </location>
</feature>
<feature type="compositionally biased region" description="Gly residues" evidence="7">
    <location>
        <begin position="144"/>
        <end position="155"/>
    </location>
</feature>
<evidence type="ECO:0000256" key="8">
    <source>
        <dbReference type="SAM" id="Phobius"/>
    </source>
</evidence>